<evidence type="ECO:0000313" key="5">
    <source>
        <dbReference type="Proteomes" id="UP000478052"/>
    </source>
</evidence>
<dbReference type="AlphaFoldDB" id="A0A6G0VU59"/>
<evidence type="ECO:0000313" key="4">
    <source>
        <dbReference type="EMBL" id="KAF0708632.1"/>
    </source>
</evidence>
<dbReference type="PANTHER" id="PTHR35385">
    <property type="entry name" value="PROTEIN B, PUTATIVE-RELATED-RELATED"/>
    <property type="match status" value="1"/>
</dbReference>
<evidence type="ECO:0000256" key="2">
    <source>
        <dbReference type="SAM" id="MobiDB-lite"/>
    </source>
</evidence>
<feature type="region of interest" description="Disordered" evidence="2">
    <location>
        <begin position="1"/>
        <end position="26"/>
    </location>
</feature>
<keyword evidence="5" id="KW-1185">Reference proteome</keyword>
<proteinExistence type="predicted"/>
<accession>A0A6G0VU59</accession>
<dbReference type="OrthoDB" id="6434347at2759"/>
<keyword evidence="1" id="KW-0479">Metal-binding</keyword>
<dbReference type="InterPro" id="IPR007527">
    <property type="entry name" value="Znf_SWIM"/>
</dbReference>
<reference evidence="4 5" key="1">
    <citation type="submission" date="2019-08" db="EMBL/GenBank/DDBJ databases">
        <title>Whole genome of Aphis craccivora.</title>
        <authorList>
            <person name="Voronova N.V."/>
            <person name="Shulinski R.S."/>
            <person name="Bandarenka Y.V."/>
            <person name="Zhorov D.G."/>
            <person name="Warner D."/>
        </authorList>
    </citation>
    <scope>NUCLEOTIDE SEQUENCE [LARGE SCALE GENOMIC DNA]</scope>
    <source>
        <strain evidence="4">180601</strain>
        <tissue evidence="4">Whole Body</tissue>
    </source>
</reference>
<feature type="non-terminal residue" evidence="4">
    <location>
        <position position="1"/>
    </location>
</feature>
<keyword evidence="1" id="KW-0863">Zinc-finger</keyword>
<dbReference type="PROSITE" id="PS50966">
    <property type="entry name" value="ZF_SWIM"/>
    <property type="match status" value="1"/>
</dbReference>
<dbReference type="PANTHER" id="PTHR35385:SF2">
    <property type="entry name" value="PROTEIN B, PUTATIVE-RELATED"/>
    <property type="match status" value="1"/>
</dbReference>
<sequence>IVLSARTDGRDNRDRRRRPASAAARRQTDTAGVVGVGVKYYVTLIGMLRGLHKKCVMYSENQQDFESSVKEIREEDLKSITKEGINGRTKAYNAVALVDFIVHVGEEYFTLRLLDYAHGRYRETHRLYSKLCSKMSDIKKDDIKQFDTNTYTIPSQSDSTIIYSINTEIGVCSCKSGISGAFDFCKHQAWVHHELKIQLPNSFAITMKERYALGKLALGDKCPPPKFFLGLKEQLITSINENRFIHSVNKTAASLNSRRGKIGVQHTSIRVTRGSKRVPSGRRPKKFVTKVVLHLPYFKIATVVARAK</sequence>
<protein>
    <submittedName>
        <fullName evidence="4">SWIM-type domain-containing protein</fullName>
    </submittedName>
</protein>
<feature type="domain" description="SWIM-type" evidence="3">
    <location>
        <begin position="163"/>
        <end position="196"/>
    </location>
</feature>
<evidence type="ECO:0000259" key="3">
    <source>
        <dbReference type="PROSITE" id="PS50966"/>
    </source>
</evidence>
<dbReference type="Proteomes" id="UP000478052">
    <property type="component" value="Unassembled WGS sequence"/>
</dbReference>
<keyword evidence="1" id="KW-0862">Zinc</keyword>
<dbReference type="EMBL" id="VUJU01012126">
    <property type="protein sequence ID" value="KAF0708632.1"/>
    <property type="molecule type" value="Genomic_DNA"/>
</dbReference>
<comment type="caution">
    <text evidence="4">The sequence shown here is derived from an EMBL/GenBank/DDBJ whole genome shotgun (WGS) entry which is preliminary data.</text>
</comment>
<dbReference type="GO" id="GO:0008270">
    <property type="term" value="F:zinc ion binding"/>
    <property type="evidence" value="ECO:0007669"/>
    <property type="project" value="UniProtKB-KW"/>
</dbReference>
<evidence type="ECO:0000256" key="1">
    <source>
        <dbReference type="PROSITE-ProRule" id="PRU00325"/>
    </source>
</evidence>
<organism evidence="4 5">
    <name type="scientific">Aphis craccivora</name>
    <name type="common">Cowpea aphid</name>
    <dbReference type="NCBI Taxonomy" id="307492"/>
    <lineage>
        <taxon>Eukaryota</taxon>
        <taxon>Metazoa</taxon>
        <taxon>Ecdysozoa</taxon>
        <taxon>Arthropoda</taxon>
        <taxon>Hexapoda</taxon>
        <taxon>Insecta</taxon>
        <taxon>Pterygota</taxon>
        <taxon>Neoptera</taxon>
        <taxon>Paraneoptera</taxon>
        <taxon>Hemiptera</taxon>
        <taxon>Sternorrhyncha</taxon>
        <taxon>Aphidomorpha</taxon>
        <taxon>Aphidoidea</taxon>
        <taxon>Aphididae</taxon>
        <taxon>Aphidini</taxon>
        <taxon>Aphis</taxon>
        <taxon>Aphis</taxon>
    </lineage>
</organism>
<gene>
    <name evidence="4" type="ORF">FWK35_00029187</name>
</gene>
<name>A0A6G0VU59_APHCR</name>